<dbReference type="PANTHER" id="PTHR10259">
    <property type="entry name" value="THIOPURINE S-METHYLTRANSFERASE"/>
    <property type="match status" value="1"/>
</dbReference>
<comment type="similarity">
    <text evidence="3">Belongs to the class I-like SAM-binding methyltransferase superfamily. TPMT family.</text>
</comment>
<dbReference type="HAMAP" id="MF_00812">
    <property type="entry name" value="Thiopur_methtran"/>
    <property type="match status" value="1"/>
</dbReference>
<dbReference type="InterPro" id="IPR022474">
    <property type="entry name" value="Thiopur_S-MeTfrase_Se/Te_detox"/>
</dbReference>
<evidence type="ECO:0000313" key="9">
    <source>
        <dbReference type="EMBL" id="VAW66420.1"/>
    </source>
</evidence>
<dbReference type="GO" id="GO:0010038">
    <property type="term" value="P:response to metal ion"/>
    <property type="evidence" value="ECO:0007669"/>
    <property type="project" value="InterPro"/>
</dbReference>
<dbReference type="FunFam" id="3.40.50.150:FF:000101">
    <property type="entry name" value="Thiopurine S-methyltransferase"/>
    <property type="match status" value="1"/>
</dbReference>
<dbReference type="GO" id="GO:0032259">
    <property type="term" value="P:methylation"/>
    <property type="evidence" value="ECO:0007669"/>
    <property type="project" value="UniProtKB-KW"/>
</dbReference>
<comment type="catalytic activity">
    <reaction evidence="1">
        <text>S-adenosyl-L-methionine + a thiopurine = S-adenosyl-L-homocysteine + a thiopurine S-methylether.</text>
        <dbReference type="EC" id="2.1.1.67"/>
    </reaction>
</comment>
<dbReference type="InterPro" id="IPR025835">
    <property type="entry name" value="Thiopurine_S-MeTrfase"/>
</dbReference>
<reference evidence="9" key="1">
    <citation type="submission" date="2018-06" db="EMBL/GenBank/DDBJ databases">
        <authorList>
            <person name="Zhirakovskaya E."/>
        </authorList>
    </citation>
    <scope>NUCLEOTIDE SEQUENCE</scope>
</reference>
<evidence type="ECO:0000256" key="3">
    <source>
        <dbReference type="ARBA" id="ARBA00008145"/>
    </source>
</evidence>
<dbReference type="PIRSF" id="PIRSF023956">
    <property type="entry name" value="Thiopurine_S-methyltransferase"/>
    <property type="match status" value="1"/>
</dbReference>
<evidence type="ECO:0000256" key="5">
    <source>
        <dbReference type="ARBA" id="ARBA00022490"/>
    </source>
</evidence>
<evidence type="ECO:0000256" key="2">
    <source>
        <dbReference type="ARBA" id="ARBA00004496"/>
    </source>
</evidence>
<dbReference type="NCBIfam" id="TIGR03840">
    <property type="entry name" value="TMPT_Se_Te"/>
    <property type="match status" value="1"/>
</dbReference>
<dbReference type="InterPro" id="IPR029063">
    <property type="entry name" value="SAM-dependent_MTases_sf"/>
</dbReference>
<dbReference type="AlphaFoldDB" id="A0A3B0XNW7"/>
<comment type="subcellular location">
    <subcellularLocation>
        <location evidence="2">Cytoplasm</location>
    </subcellularLocation>
</comment>
<dbReference type="PANTHER" id="PTHR10259:SF11">
    <property type="entry name" value="THIOPURINE S-METHYLTRANSFERASE"/>
    <property type="match status" value="1"/>
</dbReference>
<dbReference type="InterPro" id="IPR008854">
    <property type="entry name" value="TPMT"/>
</dbReference>
<sequence length="222" mass="25561">MELDFWQQRWHENQTGFHLSDVNPCLLKYWPLFGGEGLDENKPATVFVPLCGKSLDLIWLASQSYSVIGVECSEKAVDAFFSEQSLSVQKEKSENFNIYKSEQIKLFQGDFFQLSKHHLASVSAVYDRASLVALPEAMRRRYVKHLAAILPASVSILLVTLEYDQALMAGPPFSLSETEVEQLYGSDFEIELLCREDIIDEQARFKERGLRYMFERVFKISR</sequence>
<dbReference type="NCBIfam" id="NF009732">
    <property type="entry name" value="PRK13255.1"/>
    <property type="match status" value="1"/>
</dbReference>
<keyword evidence="5" id="KW-0963">Cytoplasm</keyword>
<dbReference type="EMBL" id="UOFI01000075">
    <property type="protein sequence ID" value="VAW66420.1"/>
    <property type="molecule type" value="Genomic_DNA"/>
</dbReference>
<dbReference type="GO" id="GO:0008119">
    <property type="term" value="F:thiopurine S-methyltransferase activity"/>
    <property type="evidence" value="ECO:0007669"/>
    <property type="project" value="UniProtKB-EC"/>
</dbReference>
<dbReference type="SUPFAM" id="SSF53335">
    <property type="entry name" value="S-adenosyl-L-methionine-dependent methyltransferases"/>
    <property type="match status" value="1"/>
</dbReference>
<dbReference type="Pfam" id="PF05724">
    <property type="entry name" value="TPMT"/>
    <property type="match status" value="1"/>
</dbReference>
<gene>
    <name evidence="9" type="ORF">MNBD_GAMMA09-346</name>
</gene>
<name>A0A3B0XNW7_9ZZZZ</name>
<evidence type="ECO:0000256" key="4">
    <source>
        <dbReference type="ARBA" id="ARBA00011905"/>
    </source>
</evidence>
<evidence type="ECO:0000256" key="7">
    <source>
        <dbReference type="ARBA" id="ARBA00022679"/>
    </source>
</evidence>
<accession>A0A3B0XNW7</accession>
<evidence type="ECO:0000256" key="1">
    <source>
        <dbReference type="ARBA" id="ARBA00000903"/>
    </source>
</evidence>
<evidence type="ECO:0000256" key="6">
    <source>
        <dbReference type="ARBA" id="ARBA00022603"/>
    </source>
</evidence>
<dbReference type="GO" id="GO:0005737">
    <property type="term" value="C:cytoplasm"/>
    <property type="evidence" value="ECO:0007669"/>
    <property type="project" value="UniProtKB-SubCell"/>
</dbReference>
<organism evidence="9">
    <name type="scientific">hydrothermal vent metagenome</name>
    <dbReference type="NCBI Taxonomy" id="652676"/>
    <lineage>
        <taxon>unclassified sequences</taxon>
        <taxon>metagenomes</taxon>
        <taxon>ecological metagenomes</taxon>
    </lineage>
</organism>
<dbReference type="PROSITE" id="PS51585">
    <property type="entry name" value="SAM_MT_TPMT"/>
    <property type="match status" value="1"/>
</dbReference>
<protein>
    <recommendedName>
        <fullName evidence="4">thiopurine S-methyltransferase</fullName>
        <ecNumber evidence="4">2.1.1.67</ecNumber>
    </recommendedName>
</protein>
<keyword evidence="7 9" id="KW-0808">Transferase</keyword>
<keyword evidence="8" id="KW-0949">S-adenosyl-L-methionine</keyword>
<keyword evidence="6 9" id="KW-0489">Methyltransferase</keyword>
<proteinExistence type="inferred from homology"/>
<dbReference type="Gene3D" id="3.40.50.150">
    <property type="entry name" value="Vaccinia Virus protein VP39"/>
    <property type="match status" value="1"/>
</dbReference>
<dbReference type="EC" id="2.1.1.67" evidence="4"/>
<evidence type="ECO:0000256" key="8">
    <source>
        <dbReference type="ARBA" id="ARBA00022691"/>
    </source>
</evidence>